<dbReference type="EMBL" id="JAHLQT010031643">
    <property type="protein sequence ID" value="KAG7160097.1"/>
    <property type="molecule type" value="Genomic_DNA"/>
</dbReference>
<evidence type="ECO:0000313" key="3">
    <source>
        <dbReference type="EMBL" id="KAG7160097.1"/>
    </source>
</evidence>
<feature type="transmembrane region" description="Helical" evidence="1">
    <location>
        <begin position="171"/>
        <end position="194"/>
    </location>
</feature>
<feature type="signal peptide" evidence="2">
    <location>
        <begin position="1"/>
        <end position="24"/>
    </location>
</feature>
<evidence type="ECO:0000313" key="4">
    <source>
        <dbReference type="Proteomes" id="UP000747542"/>
    </source>
</evidence>
<accession>A0A8J5JKC2</accession>
<keyword evidence="1" id="KW-0472">Membrane</keyword>
<dbReference type="Proteomes" id="UP000747542">
    <property type="component" value="Unassembled WGS sequence"/>
</dbReference>
<comment type="caution">
    <text evidence="3">The sequence shown here is derived from an EMBL/GenBank/DDBJ whole genome shotgun (WGS) entry which is preliminary data.</text>
</comment>
<keyword evidence="4" id="KW-1185">Reference proteome</keyword>
<gene>
    <name evidence="3" type="ORF">Hamer_G012635</name>
</gene>
<name>A0A8J5JKC2_HOMAM</name>
<keyword evidence="2" id="KW-0732">Signal</keyword>
<keyword evidence="1" id="KW-0812">Transmembrane</keyword>
<evidence type="ECO:0000256" key="2">
    <source>
        <dbReference type="SAM" id="SignalP"/>
    </source>
</evidence>
<keyword evidence="1" id="KW-1133">Transmembrane helix</keyword>
<evidence type="ECO:0000256" key="1">
    <source>
        <dbReference type="SAM" id="Phobius"/>
    </source>
</evidence>
<feature type="transmembrane region" description="Helical" evidence="1">
    <location>
        <begin position="143"/>
        <end position="164"/>
    </location>
</feature>
<protein>
    <submittedName>
        <fullName evidence="3">Uncharacterized protein</fullName>
    </submittedName>
</protein>
<sequence length="212" mass="23407">MTGGRCVMVAVAVCVLVLTSPASSGQYQLSRTSTDDHLHRVLREVAEKQQPVEVPPHTEQQERRFPYIFDEVAAVAQKRRKVAVGAPYTLVKKQLESSGHYEHTVNTAEAINLPTVDKLAQAQKRRPQGQWPFRSLSKTELDFIGIMAAIIVKLVMSTALATWFMAAGQVLYGIASFTSGTSIFGMDSAIKFIYLTVPFVEALMRGDTAFTQ</sequence>
<dbReference type="AlphaFoldDB" id="A0A8J5JKC2"/>
<feature type="chain" id="PRO_5035256782" evidence="2">
    <location>
        <begin position="25"/>
        <end position="212"/>
    </location>
</feature>
<reference evidence="3" key="1">
    <citation type="journal article" date="2021" name="Sci. Adv.">
        <title>The American lobster genome reveals insights on longevity, neural, and immune adaptations.</title>
        <authorList>
            <person name="Polinski J.M."/>
            <person name="Zimin A.V."/>
            <person name="Clark K.F."/>
            <person name="Kohn A.B."/>
            <person name="Sadowski N."/>
            <person name="Timp W."/>
            <person name="Ptitsyn A."/>
            <person name="Khanna P."/>
            <person name="Romanova D.Y."/>
            <person name="Williams P."/>
            <person name="Greenwood S.J."/>
            <person name="Moroz L.L."/>
            <person name="Walt D.R."/>
            <person name="Bodnar A.G."/>
        </authorList>
    </citation>
    <scope>NUCLEOTIDE SEQUENCE</scope>
    <source>
        <strain evidence="3">GMGI-L3</strain>
    </source>
</reference>
<proteinExistence type="predicted"/>
<dbReference type="OrthoDB" id="6345205at2759"/>
<organism evidence="3 4">
    <name type="scientific">Homarus americanus</name>
    <name type="common">American lobster</name>
    <dbReference type="NCBI Taxonomy" id="6706"/>
    <lineage>
        <taxon>Eukaryota</taxon>
        <taxon>Metazoa</taxon>
        <taxon>Ecdysozoa</taxon>
        <taxon>Arthropoda</taxon>
        <taxon>Crustacea</taxon>
        <taxon>Multicrustacea</taxon>
        <taxon>Malacostraca</taxon>
        <taxon>Eumalacostraca</taxon>
        <taxon>Eucarida</taxon>
        <taxon>Decapoda</taxon>
        <taxon>Pleocyemata</taxon>
        <taxon>Astacidea</taxon>
        <taxon>Nephropoidea</taxon>
        <taxon>Nephropidae</taxon>
        <taxon>Homarus</taxon>
    </lineage>
</organism>